<dbReference type="EMBL" id="FNMU01000003">
    <property type="protein sequence ID" value="SDW49068.1"/>
    <property type="molecule type" value="Genomic_DNA"/>
</dbReference>
<sequence length="157" mass="17034">MSDVSTKEIRVQPICSGTVIDHITAGQALNVLKILGITGTSWGIVSILINAPSSYGKKDVVKIEGRELLSSEVDKISLISPGATINIIRDYDVQEKNQVGIPSHVEGVVKCINPNCISNSNEPIESKFDVDTVEGKIELRCGYCERVICENIADHLL</sequence>
<evidence type="ECO:0000313" key="14">
    <source>
        <dbReference type="Proteomes" id="UP000198669"/>
    </source>
</evidence>
<dbReference type="KEGG" id="mhaz:BHR79_07445"/>
<feature type="binding site" evidence="7">
    <location>
        <position position="144"/>
    </location>
    <ligand>
        <name>Zn(2+)</name>
        <dbReference type="ChEBI" id="CHEBI:29105"/>
    </ligand>
</feature>
<dbReference type="SUPFAM" id="SSF54893">
    <property type="entry name" value="Aspartate carbamoyltransferase, Regulatory-chain, N-terminal domain"/>
    <property type="match status" value="1"/>
</dbReference>
<evidence type="ECO:0000313" key="10">
    <source>
        <dbReference type="EMBL" id="APH39328.1"/>
    </source>
</evidence>
<dbReference type="Pfam" id="PF02748">
    <property type="entry name" value="PyrI_C"/>
    <property type="match status" value="1"/>
</dbReference>
<dbReference type="AlphaFoldDB" id="A0A1L3Q386"/>
<comment type="similarity">
    <text evidence="2 7">Belongs to the PyrI family.</text>
</comment>
<feature type="domain" description="Aspartate carbamoyltransferase regulatory subunit N-terminal" evidence="8">
    <location>
        <begin position="10"/>
        <end position="99"/>
    </location>
</feature>
<dbReference type="STRING" id="2177.BHR79_07445"/>
<evidence type="ECO:0000313" key="13">
    <source>
        <dbReference type="Proteomes" id="UP000186879"/>
    </source>
</evidence>
<gene>
    <name evidence="7" type="primary">pyrI</name>
    <name evidence="10" type="ORF">BHR79_07445</name>
    <name evidence="11" type="ORF">EFE40_02785</name>
    <name evidence="12" type="ORF">SAMN04515625_1021</name>
</gene>
<dbReference type="Gene3D" id="3.30.70.140">
    <property type="entry name" value="Aspartate carbamoyltransferase regulatory subunit, N-terminal domain"/>
    <property type="match status" value="1"/>
</dbReference>
<evidence type="ECO:0000256" key="1">
    <source>
        <dbReference type="ARBA" id="ARBA00002565"/>
    </source>
</evidence>
<reference evidence="12 14" key="2">
    <citation type="submission" date="2016-10" db="EMBL/GenBank/DDBJ databases">
        <authorList>
            <person name="de Groot N.N."/>
        </authorList>
    </citation>
    <scope>NUCLEOTIDE SEQUENCE [LARGE SCALE GENOMIC DNA]</scope>
    <source>
        <strain evidence="12 14">Z-7982</strain>
    </source>
</reference>
<dbReference type="Proteomes" id="UP000186879">
    <property type="component" value="Chromosome"/>
</dbReference>
<reference evidence="11 15" key="3">
    <citation type="submission" date="2018-10" db="EMBL/GenBank/DDBJ databases">
        <title>Cultivation of a novel Methanohalophilus strain from Kebrit Deep of the Red Sea and a genomic comparison of members of the genus Methanohalophilus.</title>
        <authorList>
            <person name="Guan Y."/>
            <person name="Ngugi D.K."/>
            <person name="Stingl U."/>
        </authorList>
    </citation>
    <scope>NUCLEOTIDE SEQUENCE [LARGE SCALE GENOMIC DNA]</scope>
    <source>
        <strain evidence="11 15">DSM 3094</strain>
    </source>
</reference>
<dbReference type="Proteomes" id="UP000198669">
    <property type="component" value="Unassembled WGS sequence"/>
</dbReference>
<reference evidence="10 13" key="1">
    <citation type="submission" date="2016-10" db="EMBL/GenBank/DDBJ databases">
        <title>Methanohalophilus halophilus.</title>
        <authorList>
            <person name="L'haridon S."/>
        </authorList>
    </citation>
    <scope>NUCLEOTIDE SEQUENCE [LARGE SCALE GENOMIC DNA]</scope>
    <source>
        <strain evidence="10 13">Z-7982</strain>
    </source>
</reference>
<dbReference type="OrthoDB" id="7000at2157"/>
<dbReference type="Pfam" id="PF01948">
    <property type="entry name" value="PyrI"/>
    <property type="match status" value="1"/>
</dbReference>
<feature type="binding site" evidence="7">
    <location>
        <position position="111"/>
    </location>
    <ligand>
        <name>Zn(2+)</name>
        <dbReference type="ChEBI" id="CHEBI:29105"/>
    </ligand>
</feature>
<evidence type="ECO:0000256" key="5">
    <source>
        <dbReference type="ARBA" id="ARBA00022833"/>
    </source>
</evidence>
<evidence type="ECO:0000256" key="3">
    <source>
        <dbReference type="ARBA" id="ARBA00021764"/>
    </source>
</evidence>
<evidence type="ECO:0000256" key="4">
    <source>
        <dbReference type="ARBA" id="ARBA00022723"/>
    </source>
</evidence>
<evidence type="ECO:0000256" key="7">
    <source>
        <dbReference type="HAMAP-Rule" id="MF_00002"/>
    </source>
</evidence>
<proteinExistence type="inferred from homology"/>
<dbReference type="PANTHER" id="PTHR35805">
    <property type="entry name" value="ASPARTATE CARBAMOYLTRANSFERASE REGULATORY CHAIN"/>
    <property type="match status" value="1"/>
</dbReference>
<dbReference type="InterPro" id="IPR020542">
    <property type="entry name" value="Asp_carbamoyltrfase_reg_C"/>
</dbReference>
<evidence type="ECO:0000259" key="8">
    <source>
        <dbReference type="Pfam" id="PF01948"/>
    </source>
</evidence>
<keyword evidence="6 7" id="KW-0665">Pyrimidine biosynthesis</keyword>
<dbReference type="InterPro" id="IPR036792">
    <property type="entry name" value="Asp_carbatrfase_reg_C_sf"/>
</dbReference>
<dbReference type="InterPro" id="IPR036793">
    <property type="entry name" value="Asp_carbatrfase_reg_N_sf"/>
</dbReference>
<dbReference type="Gene3D" id="2.30.30.20">
    <property type="entry name" value="Aspartate carbamoyltransferase regulatory subunit, C-terminal domain"/>
    <property type="match status" value="1"/>
</dbReference>
<name>A0A1L3Q386_9EURY</name>
<dbReference type="RefSeq" id="WP_072561758.1">
    <property type="nucleotide sequence ID" value="NZ_CP017921.1"/>
</dbReference>
<dbReference type="GO" id="GO:0009347">
    <property type="term" value="C:aspartate carbamoyltransferase complex"/>
    <property type="evidence" value="ECO:0007669"/>
    <property type="project" value="InterPro"/>
</dbReference>
<dbReference type="EMBL" id="RJJG01000003">
    <property type="protein sequence ID" value="RNI09604.1"/>
    <property type="molecule type" value="Genomic_DNA"/>
</dbReference>
<keyword evidence="10" id="KW-0808">Transferase</keyword>
<dbReference type="HAMAP" id="MF_00002">
    <property type="entry name" value="Asp_carb_tr_reg"/>
    <property type="match status" value="1"/>
</dbReference>
<feature type="binding site" evidence="7">
    <location>
        <position position="116"/>
    </location>
    <ligand>
        <name>Zn(2+)</name>
        <dbReference type="ChEBI" id="CHEBI:29105"/>
    </ligand>
</feature>
<evidence type="ECO:0000256" key="2">
    <source>
        <dbReference type="ARBA" id="ARBA00010498"/>
    </source>
</evidence>
<dbReference type="GO" id="GO:0006221">
    <property type="term" value="P:pyrimidine nucleotide biosynthetic process"/>
    <property type="evidence" value="ECO:0007669"/>
    <property type="project" value="UniProtKB-UniRule"/>
</dbReference>
<evidence type="ECO:0000313" key="12">
    <source>
        <dbReference type="EMBL" id="SDW49068.1"/>
    </source>
</evidence>
<comment type="function">
    <text evidence="1 7">Involved in allosteric regulation of aspartate carbamoyltransferase.</text>
</comment>
<evidence type="ECO:0000256" key="6">
    <source>
        <dbReference type="ARBA" id="ARBA00022975"/>
    </source>
</evidence>
<dbReference type="InterPro" id="IPR002801">
    <property type="entry name" value="Asp_carbamoylTrfase_reg"/>
</dbReference>
<dbReference type="Proteomes" id="UP000267921">
    <property type="component" value="Unassembled WGS sequence"/>
</dbReference>
<dbReference type="GO" id="GO:0006207">
    <property type="term" value="P:'de novo' pyrimidine nucleobase biosynthetic process"/>
    <property type="evidence" value="ECO:0007669"/>
    <property type="project" value="InterPro"/>
</dbReference>
<dbReference type="SUPFAM" id="SSF57825">
    <property type="entry name" value="Aspartate carbamoyltransferase, Regulatory-chain, C-terminal domain"/>
    <property type="match status" value="1"/>
</dbReference>
<evidence type="ECO:0000313" key="15">
    <source>
        <dbReference type="Proteomes" id="UP000267921"/>
    </source>
</evidence>
<dbReference type="NCBIfam" id="TIGR00240">
    <property type="entry name" value="ATCase_reg"/>
    <property type="match status" value="1"/>
</dbReference>
<keyword evidence="5 7" id="KW-0862">Zinc</keyword>
<comment type="subunit">
    <text evidence="7">Contains catalytic and regulatory chains.</text>
</comment>
<accession>A0A1L3Q386</accession>
<dbReference type="GO" id="GO:0046872">
    <property type="term" value="F:metal ion binding"/>
    <property type="evidence" value="ECO:0007669"/>
    <property type="project" value="UniProtKB-KW"/>
</dbReference>
<dbReference type="PANTHER" id="PTHR35805:SF1">
    <property type="entry name" value="ASPARTATE CARBAMOYLTRANSFERASE REGULATORY CHAIN"/>
    <property type="match status" value="1"/>
</dbReference>
<evidence type="ECO:0000313" key="11">
    <source>
        <dbReference type="EMBL" id="RNI09604.1"/>
    </source>
</evidence>
<feature type="domain" description="Aspartate carbamoyltransferase regulatory subunit C-terminal" evidence="9">
    <location>
        <begin position="104"/>
        <end position="151"/>
    </location>
</feature>
<evidence type="ECO:0000259" key="9">
    <source>
        <dbReference type="Pfam" id="PF02748"/>
    </source>
</evidence>
<keyword evidence="13" id="KW-1185">Reference proteome</keyword>
<keyword evidence="4 7" id="KW-0479">Metal-binding</keyword>
<feature type="binding site" evidence="7">
    <location>
        <position position="141"/>
    </location>
    <ligand>
        <name>Zn(2+)</name>
        <dbReference type="ChEBI" id="CHEBI:29105"/>
    </ligand>
</feature>
<protein>
    <recommendedName>
        <fullName evidence="3 7">Aspartate carbamoyltransferase regulatory chain</fullName>
    </recommendedName>
</protein>
<dbReference type="GeneID" id="30583590"/>
<dbReference type="InterPro" id="IPR020545">
    <property type="entry name" value="Asp_carbamoyltransf_reg_N"/>
</dbReference>
<comment type="cofactor">
    <cofactor evidence="7">
        <name>Zn(2+)</name>
        <dbReference type="ChEBI" id="CHEBI:29105"/>
    </cofactor>
    <text evidence="7">Binds 1 zinc ion per subunit.</text>
</comment>
<dbReference type="GO" id="GO:0016740">
    <property type="term" value="F:transferase activity"/>
    <property type="evidence" value="ECO:0007669"/>
    <property type="project" value="UniProtKB-KW"/>
</dbReference>
<dbReference type="EMBL" id="CP017921">
    <property type="protein sequence ID" value="APH39328.1"/>
    <property type="molecule type" value="Genomic_DNA"/>
</dbReference>
<organism evidence="10 13">
    <name type="scientific">Methanohalophilus halophilus</name>
    <dbReference type="NCBI Taxonomy" id="2177"/>
    <lineage>
        <taxon>Archaea</taxon>
        <taxon>Methanobacteriati</taxon>
        <taxon>Methanobacteriota</taxon>
        <taxon>Stenosarchaea group</taxon>
        <taxon>Methanomicrobia</taxon>
        <taxon>Methanosarcinales</taxon>
        <taxon>Methanosarcinaceae</taxon>
        <taxon>Methanohalophilus</taxon>
    </lineage>
</organism>